<reference evidence="4 5" key="1">
    <citation type="submission" date="2023-06" db="EMBL/GenBank/DDBJ databases">
        <title>Cellulomonas sp. MW9 Whole genome sequence.</title>
        <authorList>
            <person name="Park S."/>
        </authorList>
    </citation>
    <scope>NUCLEOTIDE SEQUENCE [LARGE SCALE GENOMIC DNA]</scope>
    <source>
        <strain evidence="4 5">MW9</strain>
    </source>
</reference>
<dbReference type="InterPro" id="IPR002656">
    <property type="entry name" value="Acyl_transf_3_dom"/>
</dbReference>
<accession>A0ABT7S810</accession>
<dbReference type="GO" id="GO:0016746">
    <property type="term" value="F:acyltransferase activity"/>
    <property type="evidence" value="ECO:0007669"/>
    <property type="project" value="UniProtKB-KW"/>
</dbReference>
<feature type="transmembrane region" description="Helical" evidence="1">
    <location>
        <begin position="382"/>
        <end position="402"/>
    </location>
</feature>
<evidence type="ECO:0000313" key="4">
    <source>
        <dbReference type="EMBL" id="MDM7831764.1"/>
    </source>
</evidence>
<sequence length="709" mass="76891">MVSPPPTMTSVAPSGERSRTAVLPEIQGLRAIAVMLVVLYHLWPKRLTGGYIGVDVFFVISGFLITGHLLRESERSGRVQFAQFWARRARRLLPASLLVLVVSLVATVVWVPTALWEQYAREIGAAGFYVLNWVLAADSVDYLAADNSASPALHYWSLSVEEQFYLVWPVLVAIGLALALRARRRPAVVVGAVLAVVTVASFVYSLHLTEQSPARAYFVTPVRAWQFGAGALLALVVASPALARRWERMTAARAALSWAGVLVIAWGAYTFTASTPFPGTAALVPVVGAVAVMAAGSPPVAWSPSRLLALRPAQVLGDISYSTYLWHWPPIVILPFVLGHALGASTKLVLLAAVLVLAWATKRWVEDPVRTTARWGIRRPRTTFVLMLVGMLVLAGGCVVTTRAAQADARAAVAEEKVVAEEQVDCFGAPSMDPDKPQCPTPELANMVVPDPSRVSKDTAAMGRCWVDQTESELRSCTFPTTGADPALPHIAFVGDSHAYAWLPAFVDLAREGKITIDTYIKGSCAWSTALPDKGDDSVLATCRSWRKDLEARLLEKPGEYDAVVTAGYSVQPLRTPKGVDEDAYREDGSLEAWTPVMDAGIPVIALRDNPIPGKDPNECLRTTGRSDHSACDLSRTKALEHPDPQVGAVARSQGRAQLVDLTDMYCDATTCPVVIGGANVYRDKHHVTTTYLKTLTPYLWRQLDELLG</sequence>
<dbReference type="RefSeq" id="WP_289447184.1">
    <property type="nucleotide sequence ID" value="NZ_JAUCGR010000002.1"/>
</dbReference>
<keyword evidence="5" id="KW-1185">Reference proteome</keyword>
<feature type="transmembrane region" description="Helical" evidence="1">
    <location>
        <begin position="255"/>
        <end position="271"/>
    </location>
</feature>
<evidence type="ECO:0000259" key="2">
    <source>
        <dbReference type="Pfam" id="PF01757"/>
    </source>
</evidence>
<evidence type="ECO:0000259" key="3">
    <source>
        <dbReference type="Pfam" id="PF19040"/>
    </source>
</evidence>
<keyword evidence="1" id="KW-0812">Transmembrane</keyword>
<evidence type="ECO:0000313" key="5">
    <source>
        <dbReference type="Proteomes" id="UP001321453"/>
    </source>
</evidence>
<organism evidence="4 5">
    <name type="scientific">Cellulomonas edaphi</name>
    <dbReference type="NCBI Taxonomy" id="3053468"/>
    <lineage>
        <taxon>Bacteria</taxon>
        <taxon>Bacillati</taxon>
        <taxon>Actinomycetota</taxon>
        <taxon>Actinomycetes</taxon>
        <taxon>Micrococcales</taxon>
        <taxon>Cellulomonadaceae</taxon>
        <taxon>Cellulomonas</taxon>
    </lineage>
</organism>
<feature type="transmembrane region" description="Helical" evidence="1">
    <location>
        <begin position="187"/>
        <end position="204"/>
    </location>
</feature>
<keyword evidence="4" id="KW-0808">Transferase</keyword>
<name>A0ABT7S810_9CELL</name>
<dbReference type="InterPro" id="IPR050879">
    <property type="entry name" value="Acyltransferase_3"/>
</dbReference>
<dbReference type="EMBL" id="JAUCGR010000002">
    <property type="protein sequence ID" value="MDM7831764.1"/>
    <property type="molecule type" value="Genomic_DNA"/>
</dbReference>
<protein>
    <submittedName>
        <fullName evidence="4">Acyltransferase family protein</fullName>
        <ecNumber evidence="4">2.3.1.-</ecNumber>
    </submittedName>
</protein>
<feature type="transmembrane region" description="Helical" evidence="1">
    <location>
        <begin position="224"/>
        <end position="243"/>
    </location>
</feature>
<dbReference type="EC" id="2.3.1.-" evidence="4"/>
<proteinExistence type="predicted"/>
<feature type="transmembrane region" description="Helical" evidence="1">
    <location>
        <begin position="163"/>
        <end position="180"/>
    </location>
</feature>
<dbReference type="Pfam" id="PF01757">
    <property type="entry name" value="Acyl_transf_3"/>
    <property type="match status" value="1"/>
</dbReference>
<keyword evidence="1" id="KW-0472">Membrane</keyword>
<feature type="transmembrane region" description="Helical" evidence="1">
    <location>
        <begin position="49"/>
        <end position="70"/>
    </location>
</feature>
<feature type="domain" description="SGNH" evidence="3">
    <location>
        <begin position="471"/>
        <end position="699"/>
    </location>
</feature>
<keyword evidence="4" id="KW-0012">Acyltransferase</keyword>
<dbReference type="Proteomes" id="UP001321453">
    <property type="component" value="Unassembled WGS sequence"/>
</dbReference>
<dbReference type="Pfam" id="PF19040">
    <property type="entry name" value="SGNH"/>
    <property type="match status" value="1"/>
</dbReference>
<feature type="domain" description="Acyltransferase 3" evidence="2">
    <location>
        <begin position="25"/>
        <end position="360"/>
    </location>
</feature>
<dbReference type="InterPro" id="IPR043968">
    <property type="entry name" value="SGNH"/>
</dbReference>
<dbReference type="PANTHER" id="PTHR23028:SF53">
    <property type="entry name" value="ACYL_TRANSF_3 DOMAIN-CONTAINING PROTEIN"/>
    <property type="match status" value="1"/>
</dbReference>
<feature type="transmembrane region" description="Helical" evidence="1">
    <location>
        <begin position="91"/>
        <end position="111"/>
    </location>
</feature>
<feature type="transmembrane region" description="Helical" evidence="1">
    <location>
        <begin position="277"/>
        <end position="296"/>
    </location>
</feature>
<feature type="transmembrane region" description="Helical" evidence="1">
    <location>
        <begin position="332"/>
        <end position="361"/>
    </location>
</feature>
<comment type="caution">
    <text evidence="4">The sequence shown here is derived from an EMBL/GenBank/DDBJ whole genome shotgun (WGS) entry which is preliminary data.</text>
</comment>
<dbReference type="PANTHER" id="PTHR23028">
    <property type="entry name" value="ACETYLTRANSFERASE"/>
    <property type="match status" value="1"/>
</dbReference>
<keyword evidence="1" id="KW-1133">Transmembrane helix</keyword>
<gene>
    <name evidence="4" type="ORF">QRT05_10510</name>
</gene>
<evidence type="ECO:0000256" key="1">
    <source>
        <dbReference type="SAM" id="Phobius"/>
    </source>
</evidence>